<evidence type="ECO:0000313" key="6">
    <source>
        <dbReference type="EnsemblPlants" id="Pp3c3_1860V3.1"/>
    </source>
</evidence>
<feature type="domain" description="Cell morphogenesis protein N-terminal" evidence="2">
    <location>
        <begin position="85"/>
        <end position="617"/>
    </location>
</feature>
<evidence type="ECO:0000256" key="1">
    <source>
        <dbReference type="SAM" id="MobiDB-lite"/>
    </source>
</evidence>
<dbReference type="InterPro" id="IPR016024">
    <property type="entry name" value="ARM-type_fold"/>
</dbReference>
<dbReference type="Gramene" id="Pp3c3_1860V3.1">
    <property type="protein sequence ID" value="Pp3c3_1860V3.1"/>
    <property type="gene ID" value="Pp3c3_1860"/>
</dbReference>
<dbReference type="PANTHER" id="PTHR12295:SF30">
    <property type="entry name" value="PROTEIN FURRY"/>
    <property type="match status" value="1"/>
</dbReference>
<dbReference type="Pfam" id="PF14222">
    <property type="entry name" value="MOR2-PAG1_N"/>
    <property type="match status" value="1"/>
</dbReference>
<evidence type="ECO:0000259" key="2">
    <source>
        <dbReference type="Pfam" id="PF14222"/>
    </source>
</evidence>
<dbReference type="Proteomes" id="UP000006727">
    <property type="component" value="Chromosome 3"/>
</dbReference>
<dbReference type="Pfam" id="PF14225">
    <property type="entry name" value="MOR2-PAG1_C"/>
    <property type="match status" value="1"/>
</dbReference>
<sequence>MRAAHAPKLIVDALLQRFLPLARRRVDTAQAQDGQYLRASDPSYEQVLDSLAMVAQHTPIPLLEALLKWQESETPKVPNDASTFQRKLAVECIFCSACIRIVECCPAEGLTEVLWAGLEKFAFDWLLNADRVVSQAEYPSLIDLRGLLLDLVAQLLGALSRLRFSSITERYFLELNTRRSYDTVRSETLSLIHGMRYLKLEMTTSSGLNAATSFIIKANPFDGTSTKKKTELHHALCNMLSSILVPLAECRKGAWPPNGGDQALSLWYDAVFRLRSQLNLWMDKQTKHVIVGYPLLTLLLSLGDPQTFKDSFGNHLDNLYKLLKDKVLRSMALDCLHRVLRFYLNVHAGSQPEIQVWIYLNSISTTLLSSLKKGSLTQDVQHDKLVDFCVTIADSYLDFSMNHMILELLRTELSEAKVIGLRALLAVVSSPSHHRYGSDTFGIEDLHSSATSSLRGTSTSWSYASSSASGETASEGHDIGPYIPKVRFALGAIIKSCHAIFGNLVMTSTKITTEPTTKEKSQGWLVFRWALKCVPHLIPEQWQAEKLTEIIPMYAISVDTGVREEAIQVLFRTVRDLPQSRFAVMRGMANFIMQIPDDYNLLIHSSLGRLVQLLHAWRSCLAEEASSGFVPRKTGKAGHLSTLTTMSGFAEGEGSNFDPSGMDAVGLIFLCSIDVHIRRTALELLRCVRDLQNDIIRYTHKDTAGKPPSFVIDVFEETGEDIVQRCYWDTLRWYDLRREWDVPPVDINLQSVLESSEKGRWARCLSELVTYIAELCPNAIQGARLEIISRLANITPMDLSSKSAQSHESDSKLDQWHLYSMFACGCPPEDSSDGGIRSVRDLCRLVFPYLKSGNEGQVLAATLALGHSTLELSELMFSDLTTFVEEATSEMESRPKWKSQKWRQVDVRVHVADVYRLVAENVWPGILTRRPALRNHFLKFIEETVRQVQVGPFENFQEIQSLRYALACVLRSLAVDMVKAQSERFDLRDRKKLFDLLATWCEDVTSGWGQDGGSEYRREVGRYKAAQSLRVKDSMDKHTIEKEINDRVDAIQWVAMNAMAALLYGPCFDDNVRKMSGRIVAWINSLFLEPAGRVPGGYSPAEARNISSHSRFGITGFLEGMRGGTARDKQRGSPARVLLAKSALMNLLQSNLDLFPAFIDQCYSSDPSIADGYFTVLAEVYMRQEVPKCDIPRLLSLILYKVVDQSRQIRDDALQMLETLSIRAWAEEGEDAGRYRAAVVGSLPDSYQQFQYQLSAKLAKEHPELSEALCEEIMQRQLDAVDIIAQHQVLTCMAPWIDNLDFVQLLESGWSDRLLKSLYYVTWRHGDQFPDEIEKLWITVAGKWKNIVPVLNFLITKGIEDCDSNASGEISGAFATYFSVAKRISLYLARISPQQTIDQLVCELAQCRLEDPPEAVKRADPYFDNEVGILEFSQGPPLSQMDSSALRSSTDGTIRNVSGNLSWRTATGRSMSGPLNQMPEQLINVHTGRSGQLFASSGPLMSFSSPLMGVRTSTGSMKSRHLSRDSGDYFLDTPSADDIRSSSQAAAGGDPQAHQHWLSRADIALILLAEIAYENDEDFRGHLPLLFHVTFVSMDSSEDIVLEHCQQLLVNLLYSLAGRHLELYDSGDHGDSEYKQQVVSLIKYVQSKKSSMMWENEDMSLTRTELPSAALLSALVLSVVDAIFFQGDLRENWGEEALKWAMECTSRHLASRSHQIYRALRPSVTSDTCVSLLRCLHRCFCNPSQQVLGFVMEILLTLQVMVEVMEPEKVILYPQVFWGCVAMLHTDFVYVYTQVLELFARVLDRLSFNDQTAENVLISNMPRTEVERDDRDLGRLDSKGFYLGSDRSFESPSRQNFPPANREEADADKTPPFEGVQPLILKGLMSTVSHASAIEVLSRITLHSCDQIFGNSETRLLMHVVGLLPWLCLQLYKEESVEVSDTSPLQQQLQKARSVAANIAQWCAAKQLEDLGAVFLAYSEGQAITTENLLEQVAPLLCSEWFPAHSSLAFSHLLLLLEKGPVEYQRIILLMLRSLVRYTPIESARIPQVYAAVSQLVESPLCMEAVSVLEAVLQSSTVYGSVHSETPPTANLQENGTTNNAPRYYARRPDDSSPSPQRNMASQNSLKLRAPVQHVWTGSAGPVPSGGVSPVAADILPSREKALRNTQLALGRVLDTYGSGRKRDYKRLVPFVPSNLGMTFRPGKSDL</sequence>
<feature type="region of interest" description="Disordered" evidence="1">
    <location>
        <begin position="1844"/>
        <end position="1872"/>
    </location>
</feature>
<dbReference type="PANTHER" id="PTHR12295">
    <property type="entry name" value="FURRY-RELATED"/>
    <property type="match status" value="1"/>
</dbReference>
<dbReference type="InterPro" id="IPR039867">
    <property type="entry name" value="Furry/Tao3/Mor2"/>
</dbReference>
<dbReference type="OrthoDB" id="6287725at2759"/>
<dbReference type="GO" id="GO:0030427">
    <property type="term" value="C:site of polarized growth"/>
    <property type="evidence" value="ECO:0000318"/>
    <property type="project" value="GO_Central"/>
</dbReference>
<evidence type="ECO:0000259" key="3">
    <source>
        <dbReference type="Pfam" id="PF14225"/>
    </source>
</evidence>
<dbReference type="InterPro" id="IPR025614">
    <property type="entry name" value="Cell_morpho_N"/>
</dbReference>
<evidence type="ECO:0000313" key="7">
    <source>
        <dbReference type="Proteomes" id="UP000006727"/>
    </source>
</evidence>
<feature type="compositionally biased region" description="Polar residues" evidence="1">
    <location>
        <begin position="2084"/>
        <end position="2101"/>
    </location>
</feature>
<reference evidence="5 7" key="1">
    <citation type="journal article" date="2008" name="Science">
        <title>The Physcomitrella genome reveals evolutionary insights into the conquest of land by plants.</title>
        <authorList>
            <person name="Rensing S."/>
            <person name="Lang D."/>
            <person name="Zimmer A."/>
            <person name="Terry A."/>
            <person name="Salamov A."/>
            <person name="Shapiro H."/>
            <person name="Nishiyama T."/>
            <person name="Perroud P.-F."/>
            <person name="Lindquist E."/>
            <person name="Kamisugi Y."/>
            <person name="Tanahashi T."/>
            <person name="Sakakibara K."/>
            <person name="Fujita T."/>
            <person name="Oishi K."/>
            <person name="Shin-I T."/>
            <person name="Kuroki Y."/>
            <person name="Toyoda A."/>
            <person name="Suzuki Y."/>
            <person name="Hashimoto A."/>
            <person name="Yamaguchi K."/>
            <person name="Sugano A."/>
            <person name="Kohara Y."/>
            <person name="Fujiyama A."/>
            <person name="Anterola A."/>
            <person name="Aoki S."/>
            <person name="Ashton N."/>
            <person name="Barbazuk W.B."/>
            <person name="Barker E."/>
            <person name="Bennetzen J."/>
            <person name="Bezanilla M."/>
            <person name="Blankenship R."/>
            <person name="Cho S.H."/>
            <person name="Dutcher S."/>
            <person name="Estelle M."/>
            <person name="Fawcett J.A."/>
            <person name="Gundlach H."/>
            <person name="Hanada K."/>
            <person name="Heyl A."/>
            <person name="Hicks K.A."/>
            <person name="Hugh J."/>
            <person name="Lohr M."/>
            <person name="Mayer K."/>
            <person name="Melkozernov A."/>
            <person name="Murata T."/>
            <person name="Nelson D."/>
            <person name="Pils B."/>
            <person name="Prigge M."/>
            <person name="Reiss B."/>
            <person name="Renner T."/>
            <person name="Rombauts S."/>
            <person name="Rushton P."/>
            <person name="Sanderfoot A."/>
            <person name="Schween G."/>
            <person name="Shiu S.-H."/>
            <person name="Stueber K."/>
            <person name="Theodoulou F.L."/>
            <person name="Tu H."/>
            <person name="Van de Peer Y."/>
            <person name="Verrier P.J."/>
            <person name="Waters E."/>
            <person name="Wood A."/>
            <person name="Yang L."/>
            <person name="Cove D."/>
            <person name="Cuming A."/>
            <person name="Hasebe M."/>
            <person name="Lucas S."/>
            <person name="Mishler D.B."/>
            <person name="Reski R."/>
            <person name="Grigoriev I."/>
            <person name="Quatrano R.S."/>
            <person name="Boore J.L."/>
        </authorList>
    </citation>
    <scope>NUCLEOTIDE SEQUENCE [LARGE SCALE GENOMIC DNA]</scope>
    <source>
        <strain evidence="6 7">cv. Gransden 2004</strain>
    </source>
</reference>
<dbReference type="STRING" id="3218.A0A2K1KSW3"/>
<dbReference type="GO" id="GO:0005938">
    <property type="term" value="C:cell cortex"/>
    <property type="evidence" value="ECO:0000318"/>
    <property type="project" value="GO_Central"/>
</dbReference>
<feature type="domain" description="Cell morphogenesis central region" evidence="4">
    <location>
        <begin position="656"/>
        <end position="1749"/>
    </location>
</feature>
<accession>A0A2K1KSW3</accession>
<feature type="domain" description="Cell morphogenesis protein C-terminal" evidence="3">
    <location>
        <begin position="1774"/>
        <end position="2076"/>
    </location>
</feature>
<name>A0A2K1KSW3_PHYPA</name>
<dbReference type="EMBL" id="ABEU02000003">
    <property type="protein sequence ID" value="PNR56884.1"/>
    <property type="molecule type" value="Genomic_DNA"/>
</dbReference>
<dbReference type="GeneID" id="112280497"/>
<evidence type="ECO:0000259" key="4">
    <source>
        <dbReference type="Pfam" id="PF14228"/>
    </source>
</evidence>
<protein>
    <recommendedName>
        <fullName evidence="8">ARM repeat superfamily protein</fullName>
    </recommendedName>
</protein>
<dbReference type="FunCoup" id="A0A2K1KSW3">
    <property type="interactions" value="3721"/>
</dbReference>
<dbReference type="EnsemblPlants" id="Pp3c3_1860V3.2">
    <property type="protein sequence ID" value="Pp3c3_1860V3.2"/>
    <property type="gene ID" value="Pp3c3_1860"/>
</dbReference>
<reference evidence="5 7" key="2">
    <citation type="journal article" date="2018" name="Plant J.">
        <title>The Physcomitrella patens chromosome-scale assembly reveals moss genome structure and evolution.</title>
        <authorList>
            <person name="Lang D."/>
            <person name="Ullrich K.K."/>
            <person name="Murat F."/>
            <person name="Fuchs J."/>
            <person name="Jenkins J."/>
            <person name="Haas F.B."/>
            <person name="Piednoel M."/>
            <person name="Gundlach H."/>
            <person name="Van Bel M."/>
            <person name="Meyberg R."/>
            <person name="Vives C."/>
            <person name="Morata J."/>
            <person name="Symeonidi A."/>
            <person name="Hiss M."/>
            <person name="Muchero W."/>
            <person name="Kamisugi Y."/>
            <person name="Saleh O."/>
            <person name="Blanc G."/>
            <person name="Decker E.L."/>
            <person name="van Gessel N."/>
            <person name="Grimwood J."/>
            <person name="Hayes R.D."/>
            <person name="Graham S.W."/>
            <person name="Gunter L.E."/>
            <person name="McDaniel S.F."/>
            <person name="Hoernstein S.N.W."/>
            <person name="Larsson A."/>
            <person name="Li F.W."/>
            <person name="Perroud P.F."/>
            <person name="Phillips J."/>
            <person name="Ranjan P."/>
            <person name="Rokshar D.S."/>
            <person name="Rothfels C.J."/>
            <person name="Schneider L."/>
            <person name="Shu S."/>
            <person name="Stevenson D.W."/>
            <person name="Thummler F."/>
            <person name="Tillich M."/>
            <person name="Villarreal Aguilar J.C."/>
            <person name="Widiez T."/>
            <person name="Wong G.K."/>
            <person name="Wymore A."/>
            <person name="Zhang Y."/>
            <person name="Zimmer A.D."/>
            <person name="Quatrano R.S."/>
            <person name="Mayer K.F.X."/>
            <person name="Goodstein D."/>
            <person name="Casacuberta J.M."/>
            <person name="Vandepoele K."/>
            <person name="Reski R."/>
            <person name="Cuming A.C."/>
            <person name="Tuskan G.A."/>
            <person name="Maumus F."/>
            <person name="Salse J."/>
            <person name="Schmutz J."/>
            <person name="Rensing S.A."/>
        </authorList>
    </citation>
    <scope>NUCLEOTIDE SEQUENCE [LARGE SCALE GENOMIC DNA]</scope>
    <source>
        <strain evidence="6 7">cv. Gransden 2004</strain>
    </source>
</reference>
<feature type="compositionally biased region" description="Basic and acidic residues" evidence="1">
    <location>
        <begin position="1861"/>
        <end position="1871"/>
    </location>
</feature>
<feature type="region of interest" description="Disordered" evidence="1">
    <location>
        <begin position="2084"/>
        <end position="2124"/>
    </location>
</feature>
<dbReference type="SUPFAM" id="SSF48371">
    <property type="entry name" value="ARM repeat"/>
    <property type="match status" value="2"/>
</dbReference>
<evidence type="ECO:0008006" key="8">
    <source>
        <dbReference type="Google" id="ProtNLM"/>
    </source>
</evidence>
<gene>
    <name evidence="6" type="primary">LOC112280497</name>
    <name evidence="5" type="ORF">PHYPA_003876</name>
</gene>
<dbReference type="KEGG" id="ppp:112280497"/>
<dbReference type="InterPro" id="IPR025481">
    <property type="entry name" value="Cell_Morphogen_C"/>
</dbReference>
<evidence type="ECO:0000313" key="5">
    <source>
        <dbReference type="EMBL" id="PNR56884.1"/>
    </source>
</evidence>
<reference evidence="6" key="3">
    <citation type="submission" date="2020-12" db="UniProtKB">
        <authorList>
            <consortium name="EnsemblPlants"/>
        </authorList>
    </citation>
    <scope>IDENTIFICATION</scope>
</reference>
<organism evidence="5">
    <name type="scientific">Physcomitrium patens</name>
    <name type="common">Spreading-leaved earth moss</name>
    <name type="synonym">Physcomitrella patens</name>
    <dbReference type="NCBI Taxonomy" id="3218"/>
    <lineage>
        <taxon>Eukaryota</taxon>
        <taxon>Viridiplantae</taxon>
        <taxon>Streptophyta</taxon>
        <taxon>Embryophyta</taxon>
        <taxon>Bryophyta</taxon>
        <taxon>Bryophytina</taxon>
        <taxon>Bryopsida</taxon>
        <taxon>Funariidae</taxon>
        <taxon>Funariales</taxon>
        <taxon>Funariaceae</taxon>
        <taxon>Physcomitrium</taxon>
    </lineage>
</organism>
<dbReference type="Pfam" id="PF14228">
    <property type="entry name" value="MOR2-PAG1_mid"/>
    <property type="match status" value="1"/>
</dbReference>
<proteinExistence type="predicted"/>
<dbReference type="RefSeq" id="XP_024371819.1">
    <property type="nucleotide sequence ID" value="XM_024516051.2"/>
</dbReference>
<dbReference type="InterPro" id="IPR029473">
    <property type="entry name" value="MOR2-PAG1_mid"/>
</dbReference>
<dbReference type="OMA" id="VAMMHID"/>
<keyword evidence="7" id="KW-1185">Reference proteome</keyword>
<dbReference type="GO" id="GO:0000902">
    <property type="term" value="P:cell morphogenesis"/>
    <property type="evidence" value="ECO:0000318"/>
    <property type="project" value="GO_Central"/>
</dbReference>
<dbReference type="PaxDb" id="3218-PP1S1_377V6.1"/>
<dbReference type="EnsemblPlants" id="Pp3c3_1860V3.1">
    <property type="protein sequence ID" value="Pp3c3_1860V3.1"/>
    <property type="gene ID" value="Pp3c3_1860"/>
</dbReference>
<feature type="compositionally biased region" description="Polar residues" evidence="1">
    <location>
        <begin position="2112"/>
        <end position="2124"/>
    </location>
</feature>
<dbReference type="Gramene" id="Pp3c3_1860V3.2">
    <property type="protein sequence ID" value="Pp3c3_1860V3.2"/>
    <property type="gene ID" value="Pp3c3_1860"/>
</dbReference>